<protein>
    <submittedName>
        <fullName evidence="1">Uncharacterized protein</fullName>
    </submittedName>
</protein>
<name>A0AAV5ILJ1_9ROSI</name>
<dbReference type="Proteomes" id="UP001054252">
    <property type="component" value="Unassembled WGS sequence"/>
</dbReference>
<keyword evidence="2" id="KW-1185">Reference proteome</keyword>
<dbReference type="AlphaFoldDB" id="A0AAV5ILJ1"/>
<reference evidence="1 2" key="1">
    <citation type="journal article" date="2021" name="Commun. Biol.">
        <title>The genome of Shorea leprosula (Dipterocarpaceae) highlights the ecological relevance of drought in aseasonal tropical rainforests.</title>
        <authorList>
            <person name="Ng K.K.S."/>
            <person name="Kobayashi M.J."/>
            <person name="Fawcett J.A."/>
            <person name="Hatakeyama M."/>
            <person name="Paape T."/>
            <person name="Ng C.H."/>
            <person name="Ang C.C."/>
            <person name="Tnah L.H."/>
            <person name="Lee C.T."/>
            <person name="Nishiyama T."/>
            <person name="Sese J."/>
            <person name="O'Brien M.J."/>
            <person name="Copetti D."/>
            <person name="Mohd Noor M.I."/>
            <person name="Ong R.C."/>
            <person name="Putra M."/>
            <person name="Sireger I.Z."/>
            <person name="Indrioko S."/>
            <person name="Kosugi Y."/>
            <person name="Izuno A."/>
            <person name="Isagi Y."/>
            <person name="Lee S.L."/>
            <person name="Shimizu K.K."/>
        </authorList>
    </citation>
    <scope>NUCLEOTIDE SEQUENCE [LARGE SCALE GENOMIC DNA]</scope>
    <source>
        <strain evidence="1">214</strain>
    </source>
</reference>
<proteinExistence type="predicted"/>
<gene>
    <name evidence="1" type="ORF">SLEP1_g12381</name>
</gene>
<accession>A0AAV5ILJ1</accession>
<sequence length="70" mass="8105">MAKAVCDYGVWVPIKVSSSSNNPWRSYMTCPLFDKWLNEQLISELRAKLDIEKMKLKELNDRIVESASEV</sequence>
<evidence type="ECO:0000313" key="1">
    <source>
        <dbReference type="EMBL" id="GKU99546.1"/>
    </source>
</evidence>
<comment type="caution">
    <text evidence="1">The sequence shown here is derived from an EMBL/GenBank/DDBJ whole genome shotgun (WGS) entry which is preliminary data.</text>
</comment>
<organism evidence="1 2">
    <name type="scientific">Rubroshorea leprosula</name>
    <dbReference type="NCBI Taxonomy" id="152421"/>
    <lineage>
        <taxon>Eukaryota</taxon>
        <taxon>Viridiplantae</taxon>
        <taxon>Streptophyta</taxon>
        <taxon>Embryophyta</taxon>
        <taxon>Tracheophyta</taxon>
        <taxon>Spermatophyta</taxon>
        <taxon>Magnoliopsida</taxon>
        <taxon>eudicotyledons</taxon>
        <taxon>Gunneridae</taxon>
        <taxon>Pentapetalae</taxon>
        <taxon>rosids</taxon>
        <taxon>malvids</taxon>
        <taxon>Malvales</taxon>
        <taxon>Dipterocarpaceae</taxon>
        <taxon>Rubroshorea</taxon>
    </lineage>
</organism>
<dbReference type="EMBL" id="BPVZ01000014">
    <property type="protein sequence ID" value="GKU99546.1"/>
    <property type="molecule type" value="Genomic_DNA"/>
</dbReference>
<evidence type="ECO:0000313" key="2">
    <source>
        <dbReference type="Proteomes" id="UP001054252"/>
    </source>
</evidence>